<sequence>MSLICSQLKVSFKKIKNIFTESSFESLIAIVNFVPNLAGFSIRRKKIAAPFWILHLSLLLYVYGVGCLVYQIKVADGAEDFIKNFVNVSLLILIFNISWWWLNKRPLLLETLQLIENSDVEARTTEENLREKHNKMLHRIKIIVLIFYMTNCTNAACIYLPNRINVSNEYSMALCVGLEPITVTPNGQICSALLCIQELTIMIAVLNYQTLMLFIISHTATMYHMLAEELMSFNVYTNLAENQALVKERLPIFIKRHSMILSTCDNLKSLYSLSLGVDFGSNAICICLFFYLSLQEMVKYMPILIYCVLAFFLYCFLCQKLMTASEVFERAVYSCGWENFALNEKKMIYVMLRQAQKPVIILAADIVPVNMYTFATTLQTLFKFVTVVKL</sequence>
<dbReference type="EMBL" id="KT860046">
    <property type="protein sequence ID" value="ALS03873.1"/>
    <property type="molecule type" value="mRNA"/>
</dbReference>
<feature type="transmembrane region" description="Helical" evidence="10">
    <location>
        <begin position="84"/>
        <end position="102"/>
    </location>
</feature>
<comment type="caution">
    <text evidence="10">Lacks conserved residue(s) required for the propagation of feature annotation.</text>
</comment>
<dbReference type="GO" id="GO:0007165">
    <property type="term" value="P:signal transduction"/>
    <property type="evidence" value="ECO:0007669"/>
    <property type="project" value="UniProtKB-KW"/>
</dbReference>
<keyword evidence="3 10" id="KW-0716">Sensory transduction</keyword>
<evidence type="ECO:0000256" key="6">
    <source>
        <dbReference type="ARBA" id="ARBA00022989"/>
    </source>
</evidence>
<dbReference type="GO" id="GO:0005886">
    <property type="term" value="C:plasma membrane"/>
    <property type="evidence" value="ECO:0007669"/>
    <property type="project" value="UniProtKB-SubCell"/>
</dbReference>
<protein>
    <recommendedName>
        <fullName evidence="10">Odorant receptor</fullName>
    </recommendedName>
</protein>
<comment type="similarity">
    <text evidence="10">Belongs to the insect chemoreceptor superfamily. Heteromeric odorant receptor channel (TC 1.A.69) family.</text>
</comment>
<keyword evidence="8 10" id="KW-0675">Receptor</keyword>
<evidence type="ECO:0000256" key="7">
    <source>
        <dbReference type="ARBA" id="ARBA00023136"/>
    </source>
</evidence>
<dbReference type="GO" id="GO:0004984">
    <property type="term" value="F:olfactory receptor activity"/>
    <property type="evidence" value="ECO:0007669"/>
    <property type="project" value="InterPro"/>
</dbReference>
<reference evidence="11" key="1">
    <citation type="submission" date="2015-09" db="EMBL/GenBank/DDBJ databases">
        <title>Transcriptome analysis of odorant reception genes in the tea geometrid, Ectropis obliqua.</title>
        <authorList>
            <person name="Chen Z."/>
            <person name="Ma L."/>
            <person name="Li Z."/>
        </authorList>
    </citation>
    <scope>NUCLEOTIDE SEQUENCE</scope>
</reference>
<accession>A0A1L2BLB8</accession>
<name>A0A1L2BLB8_ECTOB</name>
<keyword evidence="4 10" id="KW-0812">Transmembrane</keyword>
<evidence type="ECO:0000256" key="1">
    <source>
        <dbReference type="ARBA" id="ARBA00004651"/>
    </source>
</evidence>
<keyword evidence="7 10" id="KW-0472">Membrane</keyword>
<comment type="subcellular location">
    <subcellularLocation>
        <location evidence="1 10">Cell membrane</location>
        <topology evidence="1 10">Multi-pass membrane protein</topology>
    </subcellularLocation>
</comment>
<dbReference type="AlphaFoldDB" id="A0A1L2BLB8"/>
<evidence type="ECO:0000256" key="4">
    <source>
        <dbReference type="ARBA" id="ARBA00022692"/>
    </source>
</evidence>
<feature type="transmembrane region" description="Helical" evidence="10">
    <location>
        <begin position="270"/>
        <end position="294"/>
    </location>
</feature>
<evidence type="ECO:0000256" key="5">
    <source>
        <dbReference type="ARBA" id="ARBA00022725"/>
    </source>
</evidence>
<feature type="transmembrane region" description="Helical" evidence="10">
    <location>
        <begin position="51"/>
        <end position="72"/>
    </location>
</feature>
<evidence type="ECO:0000256" key="8">
    <source>
        <dbReference type="ARBA" id="ARBA00023170"/>
    </source>
</evidence>
<evidence type="ECO:0000256" key="3">
    <source>
        <dbReference type="ARBA" id="ARBA00022606"/>
    </source>
</evidence>
<dbReference type="Pfam" id="PF02949">
    <property type="entry name" value="7tm_6"/>
    <property type="match status" value="1"/>
</dbReference>
<evidence type="ECO:0000256" key="9">
    <source>
        <dbReference type="ARBA" id="ARBA00023224"/>
    </source>
</evidence>
<keyword evidence="6 10" id="KW-1133">Transmembrane helix</keyword>
<dbReference type="GO" id="GO:0005549">
    <property type="term" value="F:odorant binding"/>
    <property type="evidence" value="ECO:0007669"/>
    <property type="project" value="InterPro"/>
</dbReference>
<keyword evidence="9 10" id="KW-0807">Transducer</keyword>
<organism evidence="11">
    <name type="scientific">Ectropis obliqua</name>
    <name type="common">Tea geometrid moth</name>
    <dbReference type="NCBI Taxonomy" id="248899"/>
    <lineage>
        <taxon>Eukaryota</taxon>
        <taxon>Metazoa</taxon>
        <taxon>Ecdysozoa</taxon>
        <taxon>Arthropoda</taxon>
        <taxon>Hexapoda</taxon>
        <taxon>Insecta</taxon>
        <taxon>Pterygota</taxon>
        <taxon>Neoptera</taxon>
        <taxon>Endopterygota</taxon>
        <taxon>Lepidoptera</taxon>
        <taxon>Glossata</taxon>
        <taxon>Ditrysia</taxon>
        <taxon>Geometroidea</taxon>
        <taxon>Geometridae</taxon>
        <taxon>Ennominae</taxon>
        <taxon>Ectropis</taxon>
    </lineage>
</organism>
<dbReference type="PANTHER" id="PTHR21137:SF35">
    <property type="entry name" value="ODORANT RECEPTOR 19A-RELATED"/>
    <property type="match status" value="1"/>
</dbReference>
<feature type="transmembrane region" description="Helical" evidence="10">
    <location>
        <begin position="142"/>
        <end position="161"/>
    </location>
</feature>
<feature type="transmembrane region" description="Helical" evidence="10">
    <location>
        <begin position="201"/>
        <end position="223"/>
    </location>
</feature>
<dbReference type="PANTHER" id="PTHR21137">
    <property type="entry name" value="ODORANT RECEPTOR"/>
    <property type="match status" value="1"/>
</dbReference>
<dbReference type="InterPro" id="IPR004117">
    <property type="entry name" value="7tm6_olfct_rcpt"/>
</dbReference>
<evidence type="ECO:0000256" key="2">
    <source>
        <dbReference type="ARBA" id="ARBA00022475"/>
    </source>
</evidence>
<keyword evidence="5 10" id="KW-0552">Olfaction</keyword>
<evidence type="ECO:0000256" key="10">
    <source>
        <dbReference type="RuleBase" id="RU351113"/>
    </source>
</evidence>
<evidence type="ECO:0000313" key="11">
    <source>
        <dbReference type="EMBL" id="ALS03873.1"/>
    </source>
</evidence>
<keyword evidence="2" id="KW-1003">Cell membrane</keyword>
<proteinExistence type="evidence at transcript level"/>
<feature type="transmembrane region" description="Helical" evidence="10">
    <location>
        <begin position="300"/>
        <end position="317"/>
    </location>
</feature>